<dbReference type="PROSITE" id="PS50048">
    <property type="entry name" value="ZN2_CY6_FUNGAL_2"/>
    <property type="match status" value="1"/>
</dbReference>
<comment type="caution">
    <text evidence="10">The sequence shown here is derived from an EMBL/GenBank/DDBJ whole genome shotgun (WGS) entry which is preliminary data.</text>
</comment>
<keyword evidence="4" id="KW-0238">DNA-binding</keyword>
<keyword evidence="6" id="KW-0539">Nucleus</keyword>
<evidence type="ECO:0000256" key="3">
    <source>
        <dbReference type="ARBA" id="ARBA00023015"/>
    </source>
</evidence>
<keyword evidence="2" id="KW-0862">Zinc</keyword>
<evidence type="ECO:0000256" key="4">
    <source>
        <dbReference type="ARBA" id="ARBA00023125"/>
    </source>
</evidence>
<evidence type="ECO:0000313" key="10">
    <source>
        <dbReference type="EMBL" id="KAJ5085514.1"/>
    </source>
</evidence>
<evidence type="ECO:0000256" key="7">
    <source>
        <dbReference type="SAM" id="MobiDB-lite"/>
    </source>
</evidence>
<evidence type="ECO:0000256" key="6">
    <source>
        <dbReference type="ARBA" id="ARBA00023242"/>
    </source>
</evidence>
<feature type="region of interest" description="Disordered" evidence="7">
    <location>
        <begin position="48"/>
        <end position="68"/>
    </location>
</feature>
<dbReference type="InterPro" id="IPR036864">
    <property type="entry name" value="Zn2-C6_fun-type_DNA-bd_sf"/>
</dbReference>
<dbReference type="GO" id="GO:0008270">
    <property type="term" value="F:zinc ion binding"/>
    <property type="evidence" value="ECO:0007669"/>
    <property type="project" value="InterPro"/>
</dbReference>
<keyword evidence="1" id="KW-0479">Metal-binding</keyword>
<dbReference type="GO" id="GO:0006351">
    <property type="term" value="P:DNA-templated transcription"/>
    <property type="evidence" value="ECO:0007669"/>
    <property type="project" value="InterPro"/>
</dbReference>
<dbReference type="GeneID" id="81361755"/>
<dbReference type="CDD" id="cd00067">
    <property type="entry name" value="GAL4"/>
    <property type="match status" value="1"/>
</dbReference>
<dbReference type="SUPFAM" id="SSF57701">
    <property type="entry name" value="Zn2/Cys6 DNA-binding domain"/>
    <property type="match status" value="1"/>
</dbReference>
<evidence type="ECO:0000256" key="2">
    <source>
        <dbReference type="ARBA" id="ARBA00022833"/>
    </source>
</evidence>
<reference evidence="10" key="1">
    <citation type="submission" date="2022-11" db="EMBL/GenBank/DDBJ databases">
        <authorList>
            <person name="Petersen C."/>
        </authorList>
    </citation>
    <scope>NUCLEOTIDE SEQUENCE</scope>
    <source>
        <strain evidence="10">IBT 30761</strain>
    </source>
</reference>
<evidence type="ECO:0000256" key="1">
    <source>
        <dbReference type="ARBA" id="ARBA00022723"/>
    </source>
</evidence>
<keyword evidence="5" id="KW-0804">Transcription</keyword>
<gene>
    <name evidence="10" type="ORF">N7532_010285</name>
</gene>
<evidence type="ECO:0000313" key="11">
    <source>
        <dbReference type="Proteomes" id="UP001149074"/>
    </source>
</evidence>
<dbReference type="EMBL" id="JAPQKI010000010">
    <property type="protein sequence ID" value="KAJ5085514.1"/>
    <property type="molecule type" value="Genomic_DNA"/>
</dbReference>
<evidence type="ECO:0000259" key="9">
    <source>
        <dbReference type="PROSITE" id="PS50048"/>
    </source>
</evidence>
<proteinExistence type="predicted"/>
<dbReference type="GO" id="GO:0000981">
    <property type="term" value="F:DNA-binding transcription factor activity, RNA polymerase II-specific"/>
    <property type="evidence" value="ECO:0007669"/>
    <property type="project" value="InterPro"/>
</dbReference>
<feature type="domain" description="Zn(2)-C6 fungal-type" evidence="9">
    <location>
        <begin position="13"/>
        <end position="43"/>
    </location>
</feature>
<keyword evidence="8" id="KW-0812">Transmembrane</keyword>
<dbReference type="InterPro" id="IPR001138">
    <property type="entry name" value="Zn2Cys6_DnaBD"/>
</dbReference>
<dbReference type="Pfam" id="PF00172">
    <property type="entry name" value="Zn_clus"/>
    <property type="match status" value="1"/>
</dbReference>
<keyword evidence="8" id="KW-1133">Transmembrane helix</keyword>
<dbReference type="Pfam" id="PF04082">
    <property type="entry name" value="Fungal_trans"/>
    <property type="match status" value="1"/>
</dbReference>
<dbReference type="PANTHER" id="PTHR47660:SF3">
    <property type="entry name" value="FINGER DOMAIN PROTEIN, PUTATIVE (AFU_ORTHOLOGUE AFUA_4G03310)-RELATED"/>
    <property type="match status" value="1"/>
</dbReference>
<dbReference type="GO" id="GO:0003677">
    <property type="term" value="F:DNA binding"/>
    <property type="evidence" value="ECO:0007669"/>
    <property type="project" value="UniProtKB-KW"/>
</dbReference>
<accession>A0A9W9JXH5</accession>
<dbReference type="Gene3D" id="4.10.240.10">
    <property type="entry name" value="Zn(2)-C6 fungal-type DNA-binding domain"/>
    <property type="match status" value="1"/>
</dbReference>
<keyword evidence="8" id="KW-0472">Membrane</keyword>
<dbReference type="InterPro" id="IPR007219">
    <property type="entry name" value="XnlR_reg_dom"/>
</dbReference>
<reference evidence="10" key="2">
    <citation type="journal article" date="2023" name="IMA Fungus">
        <title>Comparative genomic study of the Penicillium genus elucidates a diverse pangenome and 15 lateral gene transfer events.</title>
        <authorList>
            <person name="Petersen C."/>
            <person name="Sorensen T."/>
            <person name="Nielsen M.R."/>
            <person name="Sondergaard T.E."/>
            <person name="Sorensen J.L."/>
            <person name="Fitzpatrick D.A."/>
            <person name="Frisvad J.C."/>
            <person name="Nielsen K.L."/>
        </authorList>
    </citation>
    <scope>NUCLEOTIDE SEQUENCE</scope>
    <source>
        <strain evidence="10">IBT 30761</strain>
    </source>
</reference>
<keyword evidence="11" id="KW-1185">Reference proteome</keyword>
<dbReference type="PRINTS" id="PR00755">
    <property type="entry name" value="AFLATOXINBRP"/>
</dbReference>
<organism evidence="10 11">
    <name type="scientific">Penicillium argentinense</name>
    <dbReference type="NCBI Taxonomy" id="1131581"/>
    <lineage>
        <taxon>Eukaryota</taxon>
        <taxon>Fungi</taxon>
        <taxon>Dikarya</taxon>
        <taxon>Ascomycota</taxon>
        <taxon>Pezizomycotina</taxon>
        <taxon>Eurotiomycetes</taxon>
        <taxon>Eurotiomycetidae</taxon>
        <taxon>Eurotiales</taxon>
        <taxon>Aspergillaceae</taxon>
        <taxon>Penicillium</taxon>
    </lineage>
</organism>
<name>A0A9W9JXH5_9EURO</name>
<dbReference type="PROSITE" id="PS00463">
    <property type="entry name" value="ZN2_CY6_FUNGAL_1"/>
    <property type="match status" value="1"/>
</dbReference>
<evidence type="ECO:0000256" key="8">
    <source>
        <dbReference type="SAM" id="Phobius"/>
    </source>
</evidence>
<evidence type="ECO:0000256" key="5">
    <source>
        <dbReference type="ARBA" id="ARBA00023163"/>
    </source>
</evidence>
<keyword evidence="3" id="KW-0805">Transcription regulation</keyword>
<protein>
    <recommendedName>
        <fullName evidence="9">Zn(2)-C6 fungal-type domain-containing protein</fullName>
    </recommendedName>
</protein>
<dbReference type="PANTHER" id="PTHR47660">
    <property type="entry name" value="TRANSCRIPTION FACTOR WITH C2H2 AND ZN(2)-CYS(6) DNA BINDING DOMAIN (EUROFUNG)-RELATED-RELATED"/>
    <property type="match status" value="1"/>
</dbReference>
<dbReference type="AlphaFoldDB" id="A0A9W9JXH5"/>
<dbReference type="OrthoDB" id="2441642at2759"/>
<sequence length="435" mass="47918">MRTSRYSTSRQKACRTCSSAKAKCDRQAGGCTRCAQRGLDCDFGQQHASTNNTRQADSKERLPCSPASLSDSLVTSNFGDGSSTIEGASLSSLPSPGTMASTIVQGSPNAFPSTQGRAPVVSGGAGMAFPQSNLDFTRLDLACPINVDEINSRWMNAYIPDPQQQIKRYPPSIISFIHRIFKSYVAAAIRGRGLLPFVHPAQMKHQTTTSPLTTCLSLIRMCQNPLPRSEGVAAAIFQREMDTITQSRESYDDLSLLAAFQAYLIYAMVLFFRLGITRHHSLRQTMMTLQELAHASSRGGLVCVADQTRTRPRWEEWIVAEAKRRTIYTMYLFDSVVSTQENLPTYLGTELQGLPAPAAGSIWEASSRPEWEQAYNLFLAEWMGPGLAIDELWPIPPDLDGAGVARRRGRVDHWLEDVDSYGTMLYAVVSCTHGG</sequence>
<dbReference type="RefSeq" id="XP_056470192.1">
    <property type="nucleotide sequence ID" value="XM_056622776.1"/>
</dbReference>
<dbReference type="Proteomes" id="UP001149074">
    <property type="component" value="Unassembled WGS sequence"/>
</dbReference>
<feature type="transmembrane region" description="Helical" evidence="8">
    <location>
        <begin position="254"/>
        <end position="276"/>
    </location>
</feature>